<protein>
    <submittedName>
        <fullName evidence="2">Uncharacterized protein</fullName>
    </submittedName>
</protein>
<dbReference type="Proteomes" id="UP001165135">
    <property type="component" value="Unassembled WGS sequence"/>
</dbReference>
<dbReference type="AlphaFoldDB" id="A0A9W6RR52"/>
<sequence length="163" mass="17040">MPHTPATTRAINVPLAPVTKGQQRSLADTCMTRSAPVTAEIPTLPKLVVRVRFPSPARSASPGGDPRNPRCEGLCPPRPHGLLPEEGLFFFAPAAQCCRIMLSWIKAPALRAAAAARSGTPYGRAAWAPVPPAVPIGRPNEAKTLAHQGPPPAPSTPTPTALS</sequence>
<comment type="caution">
    <text evidence="2">The sequence shown here is derived from an EMBL/GenBank/DDBJ whole genome shotgun (WGS) entry which is preliminary data.</text>
</comment>
<feature type="region of interest" description="Disordered" evidence="1">
    <location>
        <begin position="133"/>
        <end position="163"/>
    </location>
</feature>
<evidence type="ECO:0000256" key="1">
    <source>
        <dbReference type="SAM" id="MobiDB-lite"/>
    </source>
</evidence>
<name>A0A9W6RR52_9ACTN</name>
<evidence type="ECO:0000313" key="2">
    <source>
        <dbReference type="EMBL" id="GLY78642.1"/>
    </source>
</evidence>
<reference evidence="2" key="1">
    <citation type="submission" date="2023-03" db="EMBL/GenBank/DDBJ databases">
        <title>Actinoallomurus iriomotensis NBRC 103681.</title>
        <authorList>
            <person name="Ichikawa N."/>
            <person name="Sato H."/>
            <person name="Tonouchi N."/>
        </authorList>
    </citation>
    <scope>NUCLEOTIDE SEQUENCE</scope>
    <source>
        <strain evidence="2">NBRC 103681</strain>
    </source>
</reference>
<gene>
    <name evidence="2" type="ORF">Airi01_069090</name>
</gene>
<proteinExistence type="predicted"/>
<dbReference type="EMBL" id="BSTJ01000009">
    <property type="protein sequence ID" value="GLY78642.1"/>
    <property type="molecule type" value="Genomic_DNA"/>
</dbReference>
<organism evidence="2 3">
    <name type="scientific">Actinoallomurus iriomotensis</name>
    <dbReference type="NCBI Taxonomy" id="478107"/>
    <lineage>
        <taxon>Bacteria</taxon>
        <taxon>Bacillati</taxon>
        <taxon>Actinomycetota</taxon>
        <taxon>Actinomycetes</taxon>
        <taxon>Streptosporangiales</taxon>
        <taxon>Thermomonosporaceae</taxon>
        <taxon>Actinoallomurus</taxon>
    </lineage>
</organism>
<accession>A0A9W6RR52</accession>
<evidence type="ECO:0000313" key="3">
    <source>
        <dbReference type="Proteomes" id="UP001165135"/>
    </source>
</evidence>